<feature type="domain" description="SLH" evidence="3">
    <location>
        <begin position="923"/>
        <end position="981"/>
    </location>
</feature>
<dbReference type="InterPro" id="IPR016195">
    <property type="entry name" value="Pol/histidinol_Pase-like"/>
</dbReference>
<proteinExistence type="predicted"/>
<comment type="caution">
    <text evidence="4">The sequence shown here is derived from an EMBL/GenBank/DDBJ whole genome shotgun (WGS) entry which is preliminary data.</text>
</comment>
<feature type="domain" description="SLH" evidence="3">
    <location>
        <begin position="794"/>
        <end position="854"/>
    </location>
</feature>
<feature type="domain" description="SLH" evidence="3">
    <location>
        <begin position="855"/>
        <end position="921"/>
    </location>
</feature>
<dbReference type="Pfam" id="PF00395">
    <property type="entry name" value="SLH"/>
    <property type="match status" value="3"/>
</dbReference>
<evidence type="ECO:0000313" key="4">
    <source>
        <dbReference type="EMBL" id="NBD27147.1"/>
    </source>
</evidence>
<accession>A0ABW9XY31</accession>
<dbReference type="PROSITE" id="PS51272">
    <property type="entry name" value="SLH"/>
    <property type="match status" value="3"/>
</dbReference>
<gene>
    <name evidence="4" type="ORF">GT019_25015</name>
</gene>
<dbReference type="PANTHER" id="PTHR43308">
    <property type="entry name" value="OUTER MEMBRANE PROTEIN ALPHA-RELATED"/>
    <property type="match status" value="1"/>
</dbReference>
<dbReference type="InterPro" id="IPR046780">
    <property type="entry name" value="aBig_2"/>
</dbReference>
<organism evidence="4 5">
    <name type="scientific">Paenibacillus glycinis</name>
    <dbReference type="NCBI Taxonomy" id="2697035"/>
    <lineage>
        <taxon>Bacteria</taxon>
        <taxon>Bacillati</taxon>
        <taxon>Bacillota</taxon>
        <taxon>Bacilli</taxon>
        <taxon>Bacillales</taxon>
        <taxon>Paenibacillaceae</taxon>
        <taxon>Paenibacillus</taxon>
    </lineage>
</organism>
<keyword evidence="5" id="KW-1185">Reference proteome</keyword>
<evidence type="ECO:0000259" key="3">
    <source>
        <dbReference type="PROSITE" id="PS51272"/>
    </source>
</evidence>
<evidence type="ECO:0000256" key="2">
    <source>
        <dbReference type="SAM" id="SignalP"/>
    </source>
</evidence>
<keyword evidence="2" id="KW-0732">Signal</keyword>
<dbReference type="EMBL" id="JAAAMV010000025">
    <property type="protein sequence ID" value="NBD27147.1"/>
    <property type="molecule type" value="Genomic_DNA"/>
</dbReference>
<feature type="chain" id="PRO_5047346647" description="SLH domain-containing protein" evidence="2">
    <location>
        <begin position="22"/>
        <end position="981"/>
    </location>
</feature>
<dbReference type="Pfam" id="PF20578">
    <property type="entry name" value="aBig_2"/>
    <property type="match status" value="1"/>
</dbReference>
<evidence type="ECO:0000256" key="1">
    <source>
        <dbReference type="SAM" id="MobiDB-lite"/>
    </source>
</evidence>
<feature type="region of interest" description="Disordered" evidence="1">
    <location>
        <begin position="647"/>
        <end position="668"/>
    </location>
</feature>
<protein>
    <recommendedName>
        <fullName evidence="3">SLH domain-containing protein</fullName>
    </recommendedName>
</protein>
<dbReference type="RefSeq" id="WP_161746163.1">
    <property type="nucleotide sequence ID" value="NZ_JAAAMV010000025.1"/>
</dbReference>
<name>A0ABW9XY31_9BACL</name>
<dbReference type="Gene3D" id="3.20.20.140">
    <property type="entry name" value="Metal-dependent hydrolases"/>
    <property type="match status" value="1"/>
</dbReference>
<reference evidence="4 5" key="1">
    <citation type="submission" date="2020-01" db="EMBL/GenBank/DDBJ databases">
        <title>Paenibacillus soybeanensis sp. nov. isolated from the nodules of soybean (Glycine max(L.) Merr).</title>
        <authorList>
            <person name="Wang H."/>
        </authorList>
    </citation>
    <scope>NUCLEOTIDE SEQUENCE [LARGE SCALE GENOMIC DNA]</scope>
    <source>
        <strain evidence="4 5">T1</strain>
    </source>
</reference>
<dbReference type="InterPro" id="IPR001119">
    <property type="entry name" value="SLH_dom"/>
</dbReference>
<feature type="compositionally biased region" description="Low complexity" evidence="1">
    <location>
        <begin position="647"/>
        <end position="660"/>
    </location>
</feature>
<dbReference type="Proteomes" id="UP000665561">
    <property type="component" value="Unassembled WGS sequence"/>
</dbReference>
<dbReference type="InterPro" id="IPR051465">
    <property type="entry name" value="Cell_Envelope_Struct_Comp"/>
</dbReference>
<dbReference type="SUPFAM" id="SSF89550">
    <property type="entry name" value="PHP domain-like"/>
    <property type="match status" value="1"/>
</dbReference>
<feature type="signal peptide" evidence="2">
    <location>
        <begin position="1"/>
        <end position="21"/>
    </location>
</feature>
<evidence type="ECO:0000313" key="5">
    <source>
        <dbReference type="Proteomes" id="UP000665561"/>
    </source>
</evidence>
<sequence>MLFKKQFRVLFPMSLSVSLLSTGLTAPMPKAEAEAAQSAADADNGGGQWLTGEFHAHTFESDDAQSSLESVLDNGLDKFGLDFIMLADHLRSSKRDDTGAEIPGGPIPLSQGILDYQVPKTKALQAAGKYAGKTIFSGFEWDIPSHEHGSVGILSDEPGSPAALKAANQFEYLFTNRDASWFDPADVAQWETDDDRAFSTHADSLAALDWLKKNYPNTSYMIVNHPSRGVGKYKISDFRDFNNEAPDIAFGFEGMLGNQMEPDRGGYNTTYNIADPTADNNYKNRAYGGVDYMVAQVGGVWDSLLGEGRKFWNYANSDYHFKTIDGNSSGYWPGEYAKNYFWTEGRSTQDILNAMRSGKSFSVFGDLINALDFRIADDGDDAEMGEDLQATEGDKLKLTIRFKSPATNNYETPINSGISGNMKPQVDHIDLIAGDVTGLAEPGTSAYDKATNDSTRVVATFTSEDWTTDADGYNVITYDLPSASKNQYFRLRGTNLGMNVAGETKDGNPLIDPKATTADAAARFNEINDRNYQDLWFYSNPIFVDTAAYGDEQAVADTLDKLTLGDTSAVTSDITLPAAGEHGATVQWAETADSESAVAIDDGIAKVTRPSAGRQDASVTLKATVARGTASDSTTFTVTVKALPSTWVPSTPSTPTTPATPETPPTSVQIDVDPARESTGSLTGIVDFKIPAGAVSQGGKVTASIVETGNQPPFGSLQALGQVVELSSTAGASPIKPLALTFAYKKDSAHPNDEPAVYYFNETLKKWIFLGGKAAADTITVETKHFAKFAVFNHAPQAFADLNGSWAKPYADRLIGMNVIAGYDDSKFRPEQAVTRAEWVKMLASAIALPTAAGTTGFADDGRIPAWAKGEVTAAVNAGYITGTAANGGTLFNADRPITRGELSAVVARVLDASGAASSSSAGAAFADAAAIPAWAQPFIDKAVSAGIVNGYPDNTFRPDNTLTRAEAAKVVYMLLEALNI</sequence>